<proteinExistence type="predicted"/>
<feature type="region of interest" description="Disordered" evidence="1">
    <location>
        <begin position="121"/>
        <end position="141"/>
    </location>
</feature>
<gene>
    <name evidence="2" type="ORF">GGX14DRAFT_565137</name>
</gene>
<evidence type="ECO:0000313" key="2">
    <source>
        <dbReference type="EMBL" id="KAJ7211263.1"/>
    </source>
</evidence>
<dbReference type="Proteomes" id="UP001219525">
    <property type="component" value="Unassembled WGS sequence"/>
</dbReference>
<name>A0AAD6VJC5_9AGAR</name>
<keyword evidence="3" id="KW-1185">Reference proteome</keyword>
<reference evidence="2" key="1">
    <citation type="submission" date="2023-03" db="EMBL/GenBank/DDBJ databases">
        <title>Massive genome expansion in bonnet fungi (Mycena s.s.) driven by repeated elements and novel gene families across ecological guilds.</title>
        <authorList>
            <consortium name="Lawrence Berkeley National Laboratory"/>
            <person name="Harder C.B."/>
            <person name="Miyauchi S."/>
            <person name="Viragh M."/>
            <person name="Kuo A."/>
            <person name="Thoen E."/>
            <person name="Andreopoulos B."/>
            <person name="Lu D."/>
            <person name="Skrede I."/>
            <person name="Drula E."/>
            <person name="Henrissat B."/>
            <person name="Morin E."/>
            <person name="Kohler A."/>
            <person name="Barry K."/>
            <person name="LaButti K."/>
            <person name="Morin E."/>
            <person name="Salamov A."/>
            <person name="Lipzen A."/>
            <person name="Mereny Z."/>
            <person name="Hegedus B."/>
            <person name="Baldrian P."/>
            <person name="Stursova M."/>
            <person name="Weitz H."/>
            <person name="Taylor A."/>
            <person name="Grigoriev I.V."/>
            <person name="Nagy L.G."/>
            <person name="Martin F."/>
            <person name="Kauserud H."/>
        </authorList>
    </citation>
    <scope>NUCLEOTIDE SEQUENCE</scope>
    <source>
        <strain evidence="2">9144</strain>
    </source>
</reference>
<evidence type="ECO:0000313" key="3">
    <source>
        <dbReference type="Proteomes" id="UP001219525"/>
    </source>
</evidence>
<accession>A0AAD6VJC5</accession>
<feature type="compositionally biased region" description="Basic and acidic residues" evidence="1">
    <location>
        <begin position="121"/>
        <end position="133"/>
    </location>
</feature>
<organism evidence="2 3">
    <name type="scientific">Mycena pura</name>
    <dbReference type="NCBI Taxonomy" id="153505"/>
    <lineage>
        <taxon>Eukaryota</taxon>
        <taxon>Fungi</taxon>
        <taxon>Dikarya</taxon>
        <taxon>Basidiomycota</taxon>
        <taxon>Agaricomycotina</taxon>
        <taxon>Agaricomycetes</taxon>
        <taxon>Agaricomycetidae</taxon>
        <taxon>Agaricales</taxon>
        <taxon>Marasmiineae</taxon>
        <taxon>Mycenaceae</taxon>
        <taxon>Mycena</taxon>
    </lineage>
</organism>
<protein>
    <submittedName>
        <fullName evidence="2">Uncharacterized protein</fullName>
    </submittedName>
</protein>
<evidence type="ECO:0000256" key="1">
    <source>
        <dbReference type="SAM" id="MobiDB-lite"/>
    </source>
</evidence>
<comment type="caution">
    <text evidence="2">The sequence shown here is derived from an EMBL/GenBank/DDBJ whole genome shotgun (WGS) entry which is preliminary data.</text>
</comment>
<dbReference type="AlphaFoldDB" id="A0AAD6VJC5"/>
<sequence length="141" mass="15964">MSRATPEGVLCRSQWLQGCVHPEGAEPPTAAYYNLTRTHYKHARKSWGLSGSMLLAVAALHSIACRDNIILIPRKRTDVLPRMHDEHAGNAHRVPKAAPDNIILIPRKRTDVLLPRMHDEHARNAHRDPEGRCHARTWLPD</sequence>
<dbReference type="EMBL" id="JARJCW010000026">
    <property type="protein sequence ID" value="KAJ7211263.1"/>
    <property type="molecule type" value="Genomic_DNA"/>
</dbReference>